<dbReference type="SUPFAM" id="SSF50985">
    <property type="entry name" value="RCC1/BLIP-II"/>
    <property type="match status" value="1"/>
</dbReference>
<dbReference type="InterPro" id="IPR009091">
    <property type="entry name" value="RCC1/BLIP-II"/>
</dbReference>
<comment type="caution">
    <text evidence="3">The sequence shown here is derived from an EMBL/GenBank/DDBJ whole genome shotgun (WGS) entry which is preliminary data.</text>
</comment>
<dbReference type="AlphaFoldDB" id="A0AAW2YUW9"/>
<evidence type="ECO:0000313" key="4">
    <source>
        <dbReference type="Proteomes" id="UP001431209"/>
    </source>
</evidence>
<dbReference type="Pfam" id="PF13540">
    <property type="entry name" value="RCC1_2"/>
    <property type="match status" value="1"/>
</dbReference>
<dbReference type="Gene3D" id="2.130.10.30">
    <property type="entry name" value="Regulator of chromosome condensation 1/beta-lactamase-inhibitor protein II"/>
    <property type="match status" value="1"/>
</dbReference>
<dbReference type="InterPro" id="IPR000408">
    <property type="entry name" value="Reg_chr_condens"/>
</dbReference>
<gene>
    <name evidence="3" type="ORF">AKO1_004054</name>
</gene>
<proteinExistence type="predicted"/>
<dbReference type="PROSITE" id="PS50012">
    <property type="entry name" value="RCC1_3"/>
    <property type="match status" value="1"/>
</dbReference>
<accession>A0AAW2YUW9</accession>
<keyword evidence="1" id="KW-0677">Repeat</keyword>
<feature type="repeat" description="RCC1" evidence="2">
    <location>
        <begin position="393"/>
        <end position="440"/>
    </location>
</feature>
<dbReference type="PANTHER" id="PTHR22870:SF445">
    <property type="match status" value="1"/>
</dbReference>
<organism evidence="3 4">
    <name type="scientific">Acrasis kona</name>
    <dbReference type="NCBI Taxonomy" id="1008807"/>
    <lineage>
        <taxon>Eukaryota</taxon>
        <taxon>Discoba</taxon>
        <taxon>Heterolobosea</taxon>
        <taxon>Tetramitia</taxon>
        <taxon>Eutetramitia</taxon>
        <taxon>Acrasidae</taxon>
        <taxon>Acrasis</taxon>
    </lineage>
</organism>
<evidence type="ECO:0000256" key="2">
    <source>
        <dbReference type="PROSITE-ProRule" id="PRU00235"/>
    </source>
</evidence>
<reference evidence="3 4" key="1">
    <citation type="submission" date="2024-03" db="EMBL/GenBank/DDBJ databases">
        <title>The Acrasis kona genome and developmental transcriptomes reveal deep origins of eukaryotic multicellular pathways.</title>
        <authorList>
            <person name="Sheikh S."/>
            <person name="Fu C.-J."/>
            <person name="Brown M.W."/>
            <person name="Baldauf S.L."/>
        </authorList>
    </citation>
    <scope>NUCLEOTIDE SEQUENCE [LARGE SCALE GENOMIC DNA]</scope>
    <source>
        <strain evidence="3 4">ATCC MYA-3509</strain>
    </source>
</reference>
<sequence>MTSNIGALKFLLSENLNQTKSEYVMKLYLDNTFVSILVSISNNEPKSTQYYGTWVVMEDQPNTVDTLINMTPSNFDKEPHDYGIVVTRKVFIEGGLKKPKFANGCFGEGKKLKYQHRDSKSKSPQPSLKFVIDTVSEAPKRPISLVLSGASSLLQKYEDVDMSDESTYDSNRTLTRAITSKTLAQKTSGHNKEMYQFVFAKDKYVWTSEHSSTTQIPELKQALVYLGKLIILTKNGDVYFGTSKLPIEEPISSITTKAHEKNYLLQNTNRNHQYKIMMISRSGKLYKFNLNSNHFHEWNDHYHHGDPYNINAKDELVLIKDMPLNEHAIKISCGDDHYLLLSTNSMGKSVVRYSKNNDDDENFIRIPSNHFDNYEIIDVACGNSFSYFLTSNGYLYAQGENNRGQCAVRGTSFVDNPTKVMDNVIQVQCRGSRTIILCKDNKVFVSGAVYDSCYCSFHQLCIPDYFKIALVHLPKNCFMFTTTLNEILILPDKGNKEQSAETFVHTHHLSENQTLITKHPCLEALVSQYGRYPQKQLKICCQCDAAVAYFSEPDFPVENFFSHLWGNRGWMSDLRVEFNQ</sequence>
<name>A0AAW2YUW9_9EUKA</name>
<protein>
    <submittedName>
        <fullName evidence="3">Gtf2b</fullName>
    </submittedName>
</protein>
<evidence type="ECO:0000256" key="1">
    <source>
        <dbReference type="ARBA" id="ARBA00022737"/>
    </source>
</evidence>
<dbReference type="EMBL" id="JAOPGA020000701">
    <property type="protein sequence ID" value="KAL0480897.1"/>
    <property type="molecule type" value="Genomic_DNA"/>
</dbReference>
<dbReference type="Proteomes" id="UP001431209">
    <property type="component" value="Unassembled WGS sequence"/>
</dbReference>
<evidence type="ECO:0000313" key="3">
    <source>
        <dbReference type="EMBL" id="KAL0480897.1"/>
    </source>
</evidence>
<dbReference type="InterPro" id="IPR051210">
    <property type="entry name" value="Ub_ligase/GEF_domain"/>
</dbReference>
<dbReference type="PANTHER" id="PTHR22870">
    <property type="entry name" value="REGULATOR OF CHROMOSOME CONDENSATION"/>
    <property type="match status" value="1"/>
</dbReference>
<keyword evidence="4" id="KW-1185">Reference proteome</keyword>